<sequence length="102" mass="12041">MLRKCCCERSYYFGSRNKEEKKNPTQRQLLTQLHRSATDATACAARLVSLSLPPVAFHECHFFLYCQRTYRKRKKNALFLAFVFSFCVCFSYFWISLNDTTS</sequence>
<proteinExistence type="predicted"/>
<comment type="caution">
    <text evidence="2">The sequence shown here is derived from an EMBL/GenBank/DDBJ whole genome shotgun (WGS) entry which is preliminary data.</text>
</comment>
<accession>A0AAV4NF76</accession>
<keyword evidence="1" id="KW-1133">Transmembrane helix</keyword>
<name>A0AAV4NF76_CAEEX</name>
<gene>
    <name evidence="2" type="ORF">CEXT_210581</name>
</gene>
<dbReference type="EMBL" id="BPLR01020735">
    <property type="protein sequence ID" value="GIX82032.1"/>
    <property type="molecule type" value="Genomic_DNA"/>
</dbReference>
<dbReference type="AlphaFoldDB" id="A0AAV4NF76"/>
<feature type="transmembrane region" description="Helical" evidence="1">
    <location>
        <begin position="77"/>
        <end position="95"/>
    </location>
</feature>
<keyword evidence="3" id="KW-1185">Reference proteome</keyword>
<dbReference type="Proteomes" id="UP001054945">
    <property type="component" value="Unassembled WGS sequence"/>
</dbReference>
<reference evidence="2 3" key="1">
    <citation type="submission" date="2021-06" db="EMBL/GenBank/DDBJ databases">
        <title>Caerostris extrusa draft genome.</title>
        <authorList>
            <person name="Kono N."/>
            <person name="Arakawa K."/>
        </authorList>
    </citation>
    <scope>NUCLEOTIDE SEQUENCE [LARGE SCALE GENOMIC DNA]</scope>
</reference>
<organism evidence="2 3">
    <name type="scientific">Caerostris extrusa</name>
    <name type="common">Bark spider</name>
    <name type="synonym">Caerostris bankana</name>
    <dbReference type="NCBI Taxonomy" id="172846"/>
    <lineage>
        <taxon>Eukaryota</taxon>
        <taxon>Metazoa</taxon>
        <taxon>Ecdysozoa</taxon>
        <taxon>Arthropoda</taxon>
        <taxon>Chelicerata</taxon>
        <taxon>Arachnida</taxon>
        <taxon>Araneae</taxon>
        <taxon>Araneomorphae</taxon>
        <taxon>Entelegynae</taxon>
        <taxon>Araneoidea</taxon>
        <taxon>Araneidae</taxon>
        <taxon>Caerostris</taxon>
    </lineage>
</organism>
<evidence type="ECO:0000313" key="2">
    <source>
        <dbReference type="EMBL" id="GIX82032.1"/>
    </source>
</evidence>
<evidence type="ECO:0008006" key="4">
    <source>
        <dbReference type="Google" id="ProtNLM"/>
    </source>
</evidence>
<evidence type="ECO:0000256" key="1">
    <source>
        <dbReference type="SAM" id="Phobius"/>
    </source>
</evidence>
<keyword evidence="1" id="KW-0472">Membrane</keyword>
<evidence type="ECO:0000313" key="3">
    <source>
        <dbReference type="Proteomes" id="UP001054945"/>
    </source>
</evidence>
<protein>
    <recommendedName>
        <fullName evidence="4">Transmembrane protein</fullName>
    </recommendedName>
</protein>
<keyword evidence="1" id="KW-0812">Transmembrane</keyword>